<accession>A0A127JV83</accession>
<proteinExistence type="predicted"/>
<reference evidence="1 2" key="1">
    <citation type="journal article" date="2014" name="Int. J. Syst. Evol. Microbiol.">
        <title>Ramlibacter solisilvae sp. nov., isolated from forest soil, and emended description of the genus Ramlibacter.</title>
        <authorList>
            <person name="Lee H.J."/>
            <person name="Lee S.H."/>
            <person name="Lee S.S."/>
            <person name="Lee J.S."/>
            <person name="Kim Y."/>
            <person name="Kim S.C."/>
            <person name="Jeon C.O."/>
        </authorList>
    </citation>
    <scope>NUCLEOTIDE SEQUENCE [LARGE SCALE GENOMIC DNA]</scope>
    <source>
        <strain evidence="1 2">5-10</strain>
    </source>
</reference>
<evidence type="ECO:0000313" key="1">
    <source>
        <dbReference type="EMBL" id="AMO23841.1"/>
    </source>
</evidence>
<evidence type="ECO:0000313" key="2">
    <source>
        <dbReference type="Proteomes" id="UP000070433"/>
    </source>
</evidence>
<dbReference type="EMBL" id="CP010951">
    <property type="protein sequence ID" value="AMO23841.1"/>
    <property type="molecule type" value="Genomic_DNA"/>
</dbReference>
<dbReference type="Proteomes" id="UP000070433">
    <property type="component" value="Chromosome"/>
</dbReference>
<organism evidence="1 2">
    <name type="scientific">Ramlibacter tataouinensis</name>
    <dbReference type="NCBI Taxonomy" id="94132"/>
    <lineage>
        <taxon>Bacteria</taxon>
        <taxon>Pseudomonadati</taxon>
        <taxon>Pseudomonadota</taxon>
        <taxon>Betaproteobacteria</taxon>
        <taxon>Burkholderiales</taxon>
        <taxon>Comamonadaceae</taxon>
        <taxon>Ramlibacter</taxon>
    </lineage>
</organism>
<evidence type="ECO:0008006" key="3">
    <source>
        <dbReference type="Google" id="ProtNLM"/>
    </source>
</evidence>
<protein>
    <recommendedName>
        <fullName evidence="3">DUF560 domain-containing protein</fullName>
    </recommendedName>
</protein>
<keyword evidence="2" id="KW-1185">Reference proteome</keyword>
<dbReference type="AlphaFoldDB" id="A0A127JV83"/>
<name>A0A127JV83_9BURK</name>
<gene>
    <name evidence="1" type="ORF">UC35_14375</name>
</gene>
<sequence>MVFPFFERFAARRGDAPGRGCDGRRMKARWLWVAALLACCAAGRAAASDEEALSSRGVAGEIMDRAVEHCRRGERDQAMAMFEAIRVQLDPPPALLRLVQDLEASGCVTLPVASGSAFRVQVGGGWDSNVSQGITAHSLVIGSGENKVEVDLDPSYRPRSSTFVQAAADYSVALPRWDTGLLFSLAQRSNLQEPAFDVRAFSAAAAREFRILPWGTMRGQLEAQEIWLGSRHYQRNAVAALQWLYAYGQGGFWQATLNATSAHYFTQASQNAYLLEAGLLREWRVNAWQYLEAGVSLLRDTARGARPGGDRLGWQVQLGAVALAGQWRFKPQLSYYDWSSDELFAPGLLDMRRHNRLSQASLQAERPVWTNTSLLLEWRGRRARDTIALYTYNAQVLSATLALRF</sequence>